<dbReference type="InterPro" id="IPR007737">
    <property type="entry name" value="Mga_HTH"/>
</dbReference>
<dbReference type="AlphaFoldDB" id="G5K101"/>
<dbReference type="Gene3D" id="1.10.1790.10">
    <property type="entry name" value="PRD domain"/>
    <property type="match status" value="1"/>
</dbReference>
<sequence>MNSRQKSLLRDLLNQNDYKRSKDYAELFSVSTKTVYKDIDHLNQFLEPFEIAIDRKPHLGIILIISDNDRQKLIQQLQGTDEQSESDFKMSVAYRELEVIRELGFGSGSIDPLAFALDHFVSEASIKRDLEKLADTAKDFQIVLERSAGKISLKGKESSIRTFLRQVISDRILKDHEEMSLAILERFFLTKDLTKILSSLTHYTEHYHFEISDVYKYYFIFDATIAFLRFKQGKLLNHIEDLTSESLQRYEVSFLADLYQLSPESLPQTEILATLSAMLAVGYIKNDSHFEPELVKQVQDLIAKVSQLTSIGLSDDKHLLKMLLVHIQPMLFRLKHQVLISNQMTEVIKTQYSVLYHLVWLATKELSAHYQVNLNATEISFLTIHFEVAIQRKLKPLTIYVICPHHLATSELIMSQLRKVLPLNECIQAVSKEDLNQIDLTDHDLIISSVDISEMGRPFIFVDSIITPAQLQEIQRYYSNFLQGNTQLLAQLADHKTYIESIINHLIDESIFLKKSFKSKRECLEYIISLSAFENQENPAYHNSIFKRERLGSTRVYTGIALPHANPEAVTKSQLIMMTLDKPIKWGMHYVKVIMLIAIAGNEVDWYREALISIYSKIDSTAYIEDLWEANDSKRFKEALFKEVYY</sequence>
<dbReference type="eggNOG" id="COG1762">
    <property type="taxonomic scope" value="Bacteria"/>
</dbReference>
<keyword evidence="4" id="KW-0010">Activator</keyword>
<dbReference type="Gene3D" id="1.10.10.10">
    <property type="entry name" value="Winged helix-like DNA-binding domain superfamily/Winged helix DNA-binding domain"/>
    <property type="match status" value="1"/>
</dbReference>
<proteinExistence type="predicted"/>
<evidence type="ECO:0000256" key="2">
    <source>
        <dbReference type="ARBA" id="ARBA00022737"/>
    </source>
</evidence>
<dbReference type="InterPro" id="IPR013011">
    <property type="entry name" value="PTS_EIIB_2"/>
</dbReference>
<dbReference type="GO" id="GO:0006355">
    <property type="term" value="P:regulation of DNA-templated transcription"/>
    <property type="evidence" value="ECO:0007669"/>
    <property type="project" value="InterPro"/>
</dbReference>
<dbReference type="Pfam" id="PF05043">
    <property type="entry name" value="Mga"/>
    <property type="match status" value="2"/>
</dbReference>
<dbReference type="InterPro" id="IPR036095">
    <property type="entry name" value="PTS_EIIB-like_sf"/>
</dbReference>
<evidence type="ECO:0000256" key="5">
    <source>
        <dbReference type="ARBA" id="ARBA00023163"/>
    </source>
</evidence>
<keyword evidence="3" id="KW-0805">Transcription regulation</keyword>
<comment type="caution">
    <text evidence="9">The sequence shown here is derived from an EMBL/GenBank/DDBJ whole genome shotgun (WGS) entry which is preliminary data.</text>
</comment>
<feature type="domain" description="PTS EIIB type-2" evidence="7">
    <location>
        <begin position="397"/>
        <end position="486"/>
    </location>
</feature>
<evidence type="ECO:0000313" key="10">
    <source>
        <dbReference type="Proteomes" id="UP000003330"/>
    </source>
</evidence>
<organism evidence="9 10">
    <name type="scientific">Streptococcus ictaluri 707-05</name>
    <dbReference type="NCBI Taxonomy" id="764299"/>
    <lineage>
        <taxon>Bacteria</taxon>
        <taxon>Bacillati</taxon>
        <taxon>Bacillota</taxon>
        <taxon>Bacilli</taxon>
        <taxon>Lactobacillales</taxon>
        <taxon>Streptococcaceae</taxon>
        <taxon>Streptococcus</taxon>
    </lineage>
</organism>
<keyword evidence="2" id="KW-0677">Repeat</keyword>
<dbReference type="InterPro" id="IPR050661">
    <property type="entry name" value="BglG_antiterminators"/>
</dbReference>
<dbReference type="SUPFAM" id="SSF63520">
    <property type="entry name" value="PTS-regulatory domain, PRD"/>
    <property type="match status" value="1"/>
</dbReference>
<keyword evidence="5" id="KW-0804">Transcription</keyword>
<dbReference type="PANTHER" id="PTHR30185">
    <property type="entry name" value="CRYPTIC BETA-GLUCOSIDE BGL OPERON ANTITERMINATOR"/>
    <property type="match status" value="1"/>
</dbReference>
<dbReference type="Pfam" id="PF00874">
    <property type="entry name" value="PRD"/>
    <property type="match status" value="1"/>
</dbReference>
<dbReference type="PROSITE" id="PS51099">
    <property type="entry name" value="PTS_EIIB_TYPE_2"/>
    <property type="match status" value="1"/>
</dbReference>
<evidence type="ECO:0000256" key="4">
    <source>
        <dbReference type="ARBA" id="ARBA00023159"/>
    </source>
</evidence>
<dbReference type="Proteomes" id="UP000003330">
    <property type="component" value="Unassembled WGS sequence"/>
</dbReference>
<keyword evidence="1" id="KW-0808">Transferase</keyword>
<name>G5K101_9STRE</name>
<dbReference type="CDD" id="cd05568">
    <property type="entry name" value="PTS_IIB_bgl_like"/>
    <property type="match status" value="1"/>
</dbReference>
<reference evidence="9 10" key="1">
    <citation type="journal article" date="2014" name="Int. J. Syst. Evol. Microbiol.">
        <title>Phylogenomics and the dynamic genome evolution of the genus Streptococcus.</title>
        <authorList>
            <consortium name="The Broad Institute Genome Sequencing Platform"/>
            <person name="Richards V.P."/>
            <person name="Palmer S.R."/>
            <person name="Pavinski Bitar P.D."/>
            <person name="Qin X."/>
            <person name="Weinstock G.M."/>
            <person name="Highlander S.K."/>
            <person name="Town C.D."/>
            <person name="Burne R.A."/>
            <person name="Stanhope M.J."/>
        </authorList>
    </citation>
    <scope>NUCLEOTIDE SEQUENCE [LARGE SCALE GENOMIC DNA]</scope>
    <source>
        <strain evidence="9 10">707-05</strain>
    </source>
</reference>
<dbReference type="PROSITE" id="PS51372">
    <property type="entry name" value="PRD_2"/>
    <property type="match status" value="1"/>
</dbReference>
<dbReference type="RefSeq" id="WP_008087821.1">
    <property type="nucleotide sequence ID" value="NZ_AEUX02000004.1"/>
</dbReference>
<dbReference type="SUPFAM" id="SSF52794">
    <property type="entry name" value="PTS system IIB component-like"/>
    <property type="match status" value="1"/>
</dbReference>
<evidence type="ECO:0000313" key="9">
    <source>
        <dbReference type="EMBL" id="EHI70334.1"/>
    </source>
</evidence>
<evidence type="ECO:0000259" key="6">
    <source>
        <dbReference type="PROSITE" id="PS51094"/>
    </source>
</evidence>
<dbReference type="STRING" id="764299.STRIC_0277"/>
<dbReference type="InterPro" id="IPR036634">
    <property type="entry name" value="PRD_sf"/>
</dbReference>
<dbReference type="eggNOG" id="COG3711">
    <property type="taxonomic scope" value="Bacteria"/>
</dbReference>
<dbReference type="GO" id="GO:0008982">
    <property type="term" value="F:protein-N(PI)-phosphohistidine-sugar phosphotransferase activity"/>
    <property type="evidence" value="ECO:0007669"/>
    <property type="project" value="InterPro"/>
</dbReference>
<evidence type="ECO:0000259" key="7">
    <source>
        <dbReference type="PROSITE" id="PS51099"/>
    </source>
</evidence>
<dbReference type="OrthoDB" id="3239954at2"/>
<gene>
    <name evidence="9" type="ORF">STRIC_0277</name>
</gene>
<dbReference type="InterPro" id="IPR016152">
    <property type="entry name" value="PTrfase/Anion_transptr"/>
</dbReference>
<dbReference type="PROSITE" id="PS51094">
    <property type="entry name" value="PTS_EIIA_TYPE_2"/>
    <property type="match status" value="1"/>
</dbReference>
<feature type="domain" description="PRD" evidence="8">
    <location>
        <begin position="289"/>
        <end position="396"/>
    </location>
</feature>
<dbReference type="GO" id="GO:0009401">
    <property type="term" value="P:phosphoenolpyruvate-dependent sugar phosphotransferase system"/>
    <property type="evidence" value="ECO:0007669"/>
    <property type="project" value="InterPro"/>
</dbReference>
<feature type="domain" description="PTS EIIA type-2" evidence="6">
    <location>
        <begin position="504"/>
        <end position="643"/>
    </location>
</feature>
<dbReference type="PANTHER" id="PTHR30185:SF18">
    <property type="entry name" value="TRANSCRIPTIONAL REGULATOR MTLR"/>
    <property type="match status" value="1"/>
</dbReference>
<evidence type="ECO:0000256" key="1">
    <source>
        <dbReference type="ARBA" id="ARBA00022679"/>
    </source>
</evidence>
<dbReference type="Pfam" id="PF00359">
    <property type="entry name" value="PTS_EIIA_2"/>
    <property type="match status" value="1"/>
</dbReference>
<evidence type="ECO:0000259" key="8">
    <source>
        <dbReference type="PROSITE" id="PS51372"/>
    </source>
</evidence>
<evidence type="ECO:0000256" key="3">
    <source>
        <dbReference type="ARBA" id="ARBA00023015"/>
    </source>
</evidence>
<dbReference type="Gene3D" id="3.40.50.2300">
    <property type="match status" value="1"/>
</dbReference>
<protein>
    <submittedName>
        <fullName evidence="9">Phosphoenolpyruvate-dependent sugar PTS family porter, EIIA 2</fullName>
    </submittedName>
</protein>
<dbReference type="InterPro" id="IPR002178">
    <property type="entry name" value="PTS_EIIA_type-2_dom"/>
</dbReference>
<accession>G5K101</accession>
<dbReference type="EMBL" id="AEUX02000004">
    <property type="protein sequence ID" value="EHI70334.1"/>
    <property type="molecule type" value="Genomic_DNA"/>
</dbReference>
<dbReference type="SUPFAM" id="SSF55804">
    <property type="entry name" value="Phoshotransferase/anion transport protein"/>
    <property type="match status" value="1"/>
</dbReference>
<keyword evidence="10" id="KW-1185">Reference proteome</keyword>
<dbReference type="InterPro" id="IPR036388">
    <property type="entry name" value="WH-like_DNA-bd_sf"/>
</dbReference>
<dbReference type="InterPro" id="IPR011608">
    <property type="entry name" value="PRD"/>
</dbReference>
<dbReference type="Gene3D" id="3.40.930.10">
    <property type="entry name" value="Mannitol-specific EII, Chain A"/>
    <property type="match status" value="1"/>
</dbReference>